<accession>A0A5M3TD05</accession>
<feature type="chain" id="PRO_5047157520" evidence="1">
    <location>
        <begin position="20"/>
        <end position="98"/>
    </location>
</feature>
<dbReference type="RefSeq" id="WP_006618107.1">
    <property type="nucleotide sequence ID" value="NZ_BIMW01000148.1"/>
</dbReference>
<reference evidence="2 3" key="1">
    <citation type="journal article" date="2019" name="J Genomics">
        <title>The Draft Genome of a Hydrogen-producing Cyanobacterium, Arthrospira platensis NIES-46.</title>
        <authorList>
            <person name="Suzuki S."/>
            <person name="Yamaguchi H."/>
            <person name="Kawachi M."/>
        </authorList>
    </citation>
    <scope>NUCLEOTIDE SEQUENCE [LARGE SCALE GENOMIC DNA]</scope>
    <source>
        <strain evidence="2 3">NIES-46</strain>
    </source>
</reference>
<dbReference type="InterPro" id="IPR028082">
    <property type="entry name" value="Peripla_BP_I"/>
</dbReference>
<dbReference type="GeneID" id="301684628"/>
<organism evidence="2 3">
    <name type="scientific">Limnospira platensis NIES-46</name>
    <dbReference type="NCBI Taxonomy" id="1236695"/>
    <lineage>
        <taxon>Bacteria</taxon>
        <taxon>Bacillati</taxon>
        <taxon>Cyanobacteriota</taxon>
        <taxon>Cyanophyceae</taxon>
        <taxon>Oscillatoriophycideae</taxon>
        <taxon>Oscillatoriales</taxon>
        <taxon>Sirenicapillariaceae</taxon>
        <taxon>Limnospira</taxon>
    </lineage>
</organism>
<evidence type="ECO:0000313" key="3">
    <source>
        <dbReference type="Proteomes" id="UP000326169"/>
    </source>
</evidence>
<evidence type="ECO:0000313" key="2">
    <source>
        <dbReference type="EMBL" id="GCE95786.1"/>
    </source>
</evidence>
<keyword evidence="1" id="KW-0732">Signal</keyword>
<proteinExistence type="predicted"/>
<evidence type="ECO:0000256" key="1">
    <source>
        <dbReference type="SAM" id="SignalP"/>
    </source>
</evidence>
<sequence>MLKFNLPLLSLFFSVATWLNGCTQEPPFECTDAIACVTINRGEPIKIGVLQTLSGGTAPGGIDQVRTIQLVVEQRGDILNRPILLKVKAEFIIEIPVN</sequence>
<protein>
    <submittedName>
        <fullName evidence="2">Uncharacterized protein</fullName>
    </submittedName>
</protein>
<gene>
    <name evidence="2" type="ORF">NIES46_38520</name>
</gene>
<dbReference type="Gene3D" id="3.40.50.2300">
    <property type="match status" value="1"/>
</dbReference>
<comment type="caution">
    <text evidence="2">The sequence shown here is derived from an EMBL/GenBank/DDBJ whole genome shotgun (WGS) entry which is preliminary data.</text>
</comment>
<dbReference type="EMBL" id="BIMW01000148">
    <property type="protein sequence ID" value="GCE95786.1"/>
    <property type="molecule type" value="Genomic_DNA"/>
</dbReference>
<name>A0A5M3TD05_LIMPL</name>
<keyword evidence="3" id="KW-1185">Reference proteome</keyword>
<feature type="signal peptide" evidence="1">
    <location>
        <begin position="1"/>
        <end position="19"/>
    </location>
</feature>
<dbReference type="Proteomes" id="UP000326169">
    <property type="component" value="Unassembled WGS sequence"/>
</dbReference>
<dbReference type="SUPFAM" id="SSF53822">
    <property type="entry name" value="Periplasmic binding protein-like I"/>
    <property type="match status" value="1"/>
</dbReference>